<accession>A0ACC3C454</accession>
<sequence length="252" mass="27885">MNRHRTAKSAPINDLSTNRLATRQRVAADKVPRTLENTRVRDDESTRRVTAEEVAADAAADEFAPVYRGDVTPLVVVTTGMGAGKVASHAFAASLLGVVPNSEFLERRALTPAAVMRHAASVGASDVLLIREDHKKLTSLTHVHLPAGPTAVWRLTSVVPPREIRGHGAALPDRPEVLLNNFSTALGHRVGRMLGALFGGGVGVSGRARQAVTWHNQRDFVFFRFHRYIFKEEGERWVRSIRAEKERRKFYL</sequence>
<name>A0ACC3C454_PYRYE</name>
<reference evidence="1" key="1">
    <citation type="submission" date="2019-11" db="EMBL/GenBank/DDBJ databases">
        <title>Nori genome reveals adaptations in red seaweeds to the harsh intertidal environment.</title>
        <authorList>
            <person name="Wang D."/>
            <person name="Mao Y."/>
        </authorList>
    </citation>
    <scope>NUCLEOTIDE SEQUENCE</scope>
    <source>
        <tissue evidence="1">Gametophyte</tissue>
    </source>
</reference>
<organism evidence="1 2">
    <name type="scientific">Pyropia yezoensis</name>
    <name type="common">Susabi-nori</name>
    <name type="synonym">Porphyra yezoensis</name>
    <dbReference type="NCBI Taxonomy" id="2788"/>
    <lineage>
        <taxon>Eukaryota</taxon>
        <taxon>Rhodophyta</taxon>
        <taxon>Bangiophyceae</taxon>
        <taxon>Bangiales</taxon>
        <taxon>Bangiaceae</taxon>
        <taxon>Pyropia</taxon>
    </lineage>
</organism>
<evidence type="ECO:0000313" key="2">
    <source>
        <dbReference type="Proteomes" id="UP000798662"/>
    </source>
</evidence>
<keyword evidence="2" id="KW-1185">Reference proteome</keyword>
<dbReference type="Proteomes" id="UP000798662">
    <property type="component" value="Chromosome 2"/>
</dbReference>
<gene>
    <name evidence="1" type="ORF">I4F81_007414</name>
</gene>
<protein>
    <submittedName>
        <fullName evidence="1">Uncharacterized protein</fullName>
    </submittedName>
</protein>
<evidence type="ECO:0000313" key="1">
    <source>
        <dbReference type="EMBL" id="KAK1864878.1"/>
    </source>
</evidence>
<proteinExistence type="predicted"/>
<comment type="caution">
    <text evidence="1">The sequence shown here is derived from an EMBL/GenBank/DDBJ whole genome shotgun (WGS) entry which is preliminary data.</text>
</comment>
<dbReference type="EMBL" id="CM020619">
    <property type="protein sequence ID" value="KAK1864878.1"/>
    <property type="molecule type" value="Genomic_DNA"/>
</dbReference>